<name>A0A2T5LV06_9EURO</name>
<proteinExistence type="predicted"/>
<sequence>MKRIDLGLCLLGWGSYGQLVRHQPIETNARLLPQSLADDTRCFKTRSKDLWWSSSELTMVICRVWSSKPASFRFHSLLIPFPTPPDNPVLPVARNTPTTN</sequence>
<evidence type="ECO:0000313" key="1">
    <source>
        <dbReference type="EMBL" id="PTU20107.1"/>
    </source>
</evidence>
<dbReference type="AlphaFoldDB" id="A0A2T5LV06"/>
<reference evidence="1 2" key="1">
    <citation type="journal article" date="2018" name="Proc. Natl. Acad. Sci. U.S.A.">
        <title>Linking secondary metabolites to gene clusters through genome sequencing of six diverse Aspergillus species.</title>
        <authorList>
            <person name="Kaerboelling I."/>
            <person name="Vesth T.C."/>
            <person name="Frisvad J.C."/>
            <person name="Nybo J.L."/>
            <person name="Theobald S."/>
            <person name="Kuo A."/>
            <person name="Bowyer P."/>
            <person name="Matsuda Y."/>
            <person name="Mondo S."/>
            <person name="Lyhne E.K."/>
            <person name="Kogle M.E."/>
            <person name="Clum A."/>
            <person name="Lipzen A."/>
            <person name="Salamov A."/>
            <person name="Ngan C.Y."/>
            <person name="Daum C."/>
            <person name="Chiniquy J."/>
            <person name="Barry K."/>
            <person name="LaButti K."/>
            <person name="Haridas S."/>
            <person name="Simmons B.A."/>
            <person name="Magnuson J.K."/>
            <person name="Mortensen U.H."/>
            <person name="Larsen T.O."/>
            <person name="Grigoriev I.V."/>
            <person name="Baker S.E."/>
            <person name="Andersen M.R."/>
        </authorList>
    </citation>
    <scope>NUCLEOTIDE SEQUENCE [LARGE SCALE GENOMIC DNA]</scope>
    <source>
        <strain evidence="1 2">IBT 24754</strain>
    </source>
</reference>
<dbReference type="GeneID" id="63817716"/>
<evidence type="ECO:0000313" key="2">
    <source>
        <dbReference type="Proteomes" id="UP000244073"/>
    </source>
</evidence>
<dbReference type="VEuPathDB" id="FungiDB:P175DRAFT_0558292"/>
<accession>A0A2T5LV06</accession>
<dbReference type="Proteomes" id="UP000244073">
    <property type="component" value="Unassembled WGS sequence"/>
</dbReference>
<organism evidence="1 2">
    <name type="scientific">Aspergillus ochraceoroseus IBT 24754</name>
    <dbReference type="NCBI Taxonomy" id="1392256"/>
    <lineage>
        <taxon>Eukaryota</taxon>
        <taxon>Fungi</taxon>
        <taxon>Dikarya</taxon>
        <taxon>Ascomycota</taxon>
        <taxon>Pezizomycotina</taxon>
        <taxon>Eurotiomycetes</taxon>
        <taxon>Eurotiomycetidae</taxon>
        <taxon>Eurotiales</taxon>
        <taxon>Aspergillaceae</taxon>
        <taxon>Aspergillus</taxon>
        <taxon>Aspergillus subgen. Nidulantes</taxon>
    </lineage>
</organism>
<protein>
    <submittedName>
        <fullName evidence="1">Uncharacterized protein</fullName>
    </submittedName>
</protein>
<dbReference type="RefSeq" id="XP_040751499.1">
    <property type="nucleotide sequence ID" value="XM_040900832.1"/>
</dbReference>
<gene>
    <name evidence="1" type="ORF">P175DRAFT_0558292</name>
</gene>
<comment type="caution">
    <text evidence="1">The sequence shown here is derived from an EMBL/GenBank/DDBJ whole genome shotgun (WGS) entry which is preliminary data.</text>
</comment>
<dbReference type="EMBL" id="MSFN02000005">
    <property type="protein sequence ID" value="PTU20107.1"/>
    <property type="molecule type" value="Genomic_DNA"/>
</dbReference>